<feature type="domain" description="SMP-30/Gluconolactonase/LRE-like region" evidence="3">
    <location>
        <begin position="51"/>
        <end position="285"/>
    </location>
</feature>
<keyword evidence="1" id="KW-0677">Repeat</keyword>
<evidence type="ECO:0000256" key="1">
    <source>
        <dbReference type="ARBA" id="ARBA00022737"/>
    </source>
</evidence>
<dbReference type="InterPro" id="IPR051262">
    <property type="entry name" value="SMP-30/CGR1_Lactonase"/>
</dbReference>
<comment type="caution">
    <text evidence="4">The sequence shown here is derived from an EMBL/GenBank/DDBJ whole genome shotgun (WGS) entry which is preliminary data.</text>
</comment>
<dbReference type="Proteomes" id="UP000661507">
    <property type="component" value="Unassembled WGS sequence"/>
</dbReference>
<dbReference type="Gene3D" id="2.120.10.30">
    <property type="entry name" value="TolB, C-terminal domain"/>
    <property type="match status" value="1"/>
</dbReference>
<organism evidence="4 5">
    <name type="scientific">Neoroseomonas lacus</name>
    <dbReference type="NCBI Taxonomy" id="287609"/>
    <lineage>
        <taxon>Bacteria</taxon>
        <taxon>Pseudomonadati</taxon>
        <taxon>Pseudomonadota</taxon>
        <taxon>Alphaproteobacteria</taxon>
        <taxon>Acetobacterales</taxon>
        <taxon>Acetobacteraceae</taxon>
        <taxon>Neoroseomonas</taxon>
    </lineage>
</organism>
<reference evidence="4" key="2">
    <citation type="submission" date="2020-09" db="EMBL/GenBank/DDBJ databases">
        <authorList>
            <person name="Sun Q."/>
            <person name="Zhou Y."/>
        </authorList>
    </citation>
    <scope>NUCLEOTIDE SEQUENCE</scope>
    <source>
        <strain evidence="4">CGMCC 1.3617</strain>
    </source>
</reference>
<accession>A0A917NYV8</accession>
<dbReference type="PANTHER" id="PTHR47572">
    <property type="entry name" value="LIPOPROTEIN-RELATED"/>
    <property type="match status" value="1"/>
</dbReference>
<evidence type="ECO:0000256" key="2">
    <source>
        <dbReference type="PROSITE-ProRule" id="PRU00504"/>
    </source>
</evidence>
<feature type="repeat" description="NHL" evidence="2">
    <location>
        <begin position="226"/>
        <end position="254"/>
    </location>
</feature>
<dbReference type="PANTHER" id="PTHR47572:SF5">
    <property type="entry name" value="BLR2277 PROTEIN"/>
    <property type="match status" value="1"/>
</dbReference>
<dbReference type="PROSITE" id="PS51125">
    <property type="entry name" value="NHL"/>
    <property type="match status" value="1"/>
</dbReference>
<dbReference type="Pfam" id="PF08450">
    <property type="entry name" value="SGL"/>
    <property type="match status" value="1"/>
</dbReference>
<dbReference type="InterPro" id="IPR011042">
    <property type="entry name" value="6-blade_b-propeller_TolB-like"/>
</dbReference>
<dbReference type="EMBL" id="BMKW01000022">
    <property type="protein sequence ID" value="GGJ41935.1"/>
    <property type="molecule type" value="Genomic_DNA"/>
</dbReference>
<protein>
    <recommendedName>
        <fullName evidence="3">SMP-30/Gluconolactonase/LRE-like region domain-containing protein</fullName>
    </recommendedName>
</protein>
<name>A0A917NYV8_9PROT</name>
<keyword evidence="5" id="KW-1185">Reference proteome</keyword>
<dbReference type="RefSeq" id="WP_229681646.1">
    <property type="nucleotide sequence ID" value="NZ_BMKW01000022.1"/>
</dbReference>
<evidence type="ECO:0000313" key="5">
    <source>
        <dbReference type="Proteomes" id="UP000661507"/>
    </source>
</evidence>
<evidence type="ECO:0000313" key="4">
    <source>
        <dbReference type="EMBL" id="GGJ41935.1"/>
    </source>
</evidence>
<dbReference type="InterPro" id="IPR001258">
    <property type="entry name" value="NHL_repeat"/>
</dbReference>
<dbReference type="InterPro" id="IPR013658">
    <property type="entry name" value="SGL"/>
</dbReference>
<evidence type="ECO:0000259" key="3">
    <source>
        <dbReference type="Pfam" id="PF08450"/>
    </source>
</evidence>
<reference evidence="4" key="1">
    <citation type="journal article" date="2014" name="Int. J. Syst. Evol. Microbiol.">
        <title>Complete genome sequence of Corynebacterium casei LMG S-19264T (=DSM 44701T), isolated from a smear-ripened cheese.</title>
        <authorList>
            <consortium name="US DOE Joint Genome Institute (JGI-PGF)"/>
            <person name="Walter F."/>
            <person name="Albersmeier A."/>
            <person name="Kalinowski J."/>
            <person name="Ruckert C."/>
        </authorList>
    </citation>
    <scope>NUCLEOTIDE SEQUENCE</scope>
    <source>
        <strain evidence="4">CGMCC 1.3617</strain>
    </source>
</reference>
<dbReference type="AlphaFoldDB" id="A0A917NYV8"/>
<gene>
    <name evidence="4" type="ORF">GCM10011320_56870</name>
</gene>
<sequence length="308" mass="33544">MADQTVSLYPQPRELLAERFTSLPDHLHWRGEPGPWERSRPGGGAVHSFLEGPSFDREGYLWCTDIPHGRIFRIDPSGQWELAVQYDGEPNGLKIHQDGRLFIADRAHGVMVMDPHERVVRPFFTRPAAERFRGPNDLFIGPDGSIFLTDPGRSHLGDPTGRVWRIMPDGSGAQLLIDNAPTPNGVVLDGDGRHLLIAITRANAVWRCPAGGGQTELFIQLSGGLGPDGLALDETGNLAVAHARNGIVWLFSSDGAPLLRILSCAGKSVTNIAYGGLDRRDLFIVESSTGTVMRARLEVAGRALQSHA</sequence>
<proteinExistence type="predicted"/>
<dbReference type="SUPFAM" id="SSF63829">
    <property type="entry name" value="Calcium-dependent phosphotriesterase"/>
    <property type="match status" value="1"/>
</dbReference>